<dbReference type="Proteomes" id="UP000469558">
    <property type="component" value="Unassembled WGS sequence"/>
</dbReference>
<keyword evidence="5" id="KW-1185">Reference proteome</keyword>
<gene>
    <name evidence="4" type="primary">dmoA_0</name>
    <name evidence="4" type="ORF">LSUE1_G001432</name>
</gene>
<evidence type="ECO:0000259" key="3">
    <source>
        <dbReference type="Pfam" id="PF00296"/>
    </source>
</evidence>
<dbReference type="PANTHER" id="PTHR30011:SF41">
    <property type="entry name" value="XENOBIOTIC COMPOUND MONOOXYGENASE, DSZA FAMILY (AFU_ORTHOLOGUE AFUA_3G15040)"/>
    <property type="match status" value="1"/>
</dbReference>
<evidence type="ECO:0000313" key="4">
    <source>
        <dbReference type="EMBL" id="TVY84103.1"/>
    </source>
</evidence>
<dbReference type="OrthoDB" id="5561043at2759"/>
<evidence type="ECO:0000256" key="1">
    <source>
        <dbReference type="ARBA" id="ARBA00033748"/>
    </source>
</evidence>
<dbReference type="SUPFAM" id="SSF51679">
    <property type="entry name" value="Bacterial luciferase-like"/>
    <property type="match status" value="1"/>
</dbReference>
<feature type="region of interest" description="Disordered" evidence="2">
    <location>
        <begin position="1"/>
        <end position="20"/>
    </location>
</feature>
<dbReference type="InterPro" id="IPR036661">
    <property type="entry name" value="Luciferase-like_sf"/>
</dbReference>
<keyword evidence="4" id="KW-0560">Oxidoreductase</keyword>
<dbReference type="GO" id="GO:0004497">
    <property type="term" value="F:monooxygenase activity"/>
    <property type="evidence" value="ECO:0007669"/>
    <property type="project" value="UniProtKB-KW"/>
</dbReference>
<comment type="caution">
    <text evidence="4">The sequence shown here is derived from an EMBL/GenBank/DDBJ whole genome shotgun (WGS) entry which is preliminary data.</text>
</comment>
<dbReference type="PANTHER" id="PTHR30011">
    <property type="entry name" value="ALKANESULFONATE MONOOXYGENASE-RELATED"/>
    <property type="match status" value="1"/>
</dbReference>
<name>A0A8T9CN45_9HELO</name>
<dbReference type="Pfam" id="PF00296">
    <property type="entry name" value="Bac_luciferase"/>
    <property type="match status" value="1"/>
</dbReference>
<keyword evidence="4" id="KW-0503">Monooxygenase</keyword>
<proteinExistence type="inferred from homology"/>
<sequence>MADISNSQEGEDKGSSKPPFGKKKWILNAFLQASPGHLAPGLWKHPSSNTTEYTTLKFWTDLAQLLDKANFHALFIADVLGGYDVYKSSVSPAIPGAAQFPANDPMYTVPAMAAVTKNLIFGVTSSTTYEQPYLLARRFSTVDHLTGGRIAWNIVTSYLESAARNLGLDTQVEHDERYRIADEYMDVVYKLWEGSWRDDAVVRDRERGVYANPELVRQIHHKGKYFSVPGPHLCEPSPQRTPLLFQAGSSPAGKEFGAKHAEAVYVTGQLPELVKPMVDAVRKLTREKFGRDSSKIKILTGMTIIVAETDEAAQLKRADILSYGDKEGALALFGGWTGIDLSVYEDDEDFRFAKDTKIRSAIDRWSKTVPGGENLPWNKSRIAEYLILGGQGGKAVGSPKTVVDELERWVEISGVDGFNLTYLTNPGTFQDIIKFVIPVLQERGLFRTEVEKEGASAREAFLGTESPWLGEDHPGKKFKWEVGK</sequence>
<reference evidence="4 5" key="1">
    <citation type="submission" date="2018-05" db="EMBL/GenBank/DDBJ databases">
        <title>Genome sequencing and assembly of the regulated plant pathogen Lachnellula willkommii and related sister species for the development of diagnostic species identification markers.</title>
        <authorList>
            <person name="Giroux E."/>
            <person name="Bilodeau G."/>
        </authorList>
    </citation>
    <scope>NUCLEOTIDE SEQUENCE [LARGE SCALE GENOMIC DNA]</scope>
    <source>
        <strain evidence="4 5">CBS 268.59</strain>
    </source>
</reference>
<dbReference type="EMBL" id="QGMK01000118">
    <property type="protein sequence ID" value="TVY84103.1"/>
    <property type="molecule type" value="Genomic_DNA"/>
</dbReference>
<dbReference type="InterPro" id="IPR011251">
    <property type="entry name" value="Luciferase-like_dom"/>
</dbReference>
<organism evidence="4 5">
    <name type="scientific">Lachnellula suecica</name>
    <dbReference type="NCBI Taxonomy" id="602035"/>
    <lineage>
        <taxon>Eukaryota</taxon>
        <taxon>Fungi</taxon>
        <taxon>Dikarya</taxon>
        <taxon>Ascomycota</taxon>
        <taxon>Pezizomycotina</taxon>
        <taxon>Leotiomycetes</taxon>
        <taxon>Helotiales</taxon>
        <taxon>Lachnaceae</taxon>
        <taxon>Lachnellula</taxon>
    </lineage>
</organism>
<dbReference type="Gene3D" id="3.20.20.30">
    <property type="entry name" value="Luciferase-like domain"/>
    <property type="match status" value="1"/>
</dbReference>
<dbReference type="PIRSF" id="PIRSF000337">
    <property type="entry name" value="NTA_MOA"/>
    <property type="match status" value="1"/>
</dbReference>
<comment type="similarity">
    <text evidence="1">Belongs to the NtaA/SnaA/DszA monooxygenase family.</text>
</comment>
<evidence type="ECO:0000256" key="2">
    <source>
        <dbReference type="SAM" id="MobiDB-lite"/>
    </source>
</evidence>
<dbReference type="GO" id="GO:0016705">
    <property type="term" value="F:oxidoreductase activity, acting on paired donors, with incorporation or reduction of molecular oxygen"/>
    <property type="evidence" value="ECO:0007669"/>
    <property type="project" value="InterPro"/>
</dbReference>
<feature type="domain" description="Luciferase-like" evidence="3">
    <location>
        <begin position="47"/>
        <end position="412"/>
    </location>
</feature>
<dbReference type="AlphaFoldDB" id="A0A8T9CN45"/>
<dbReference type="NCBIfam" id="TIGR03860">
    <property type="entry name" value="FMN_nitrolo"/>
    <property type="match status" value="1"/>
</dbReference>
<evidence type="ECO:0000313" key="5">
    <source>
        <dbReference type="Proteomes" id="UP000469558"/>
    </source>
</evidence>
<protein>
    <submittedName>
        <fullName evidence="4">Dimethyl-sulfide monooxygenase</fullName>
    </submittedName>
</protein>
<dbReference type="InterPro" id="IPR051260">
    <property type="entry name" value="Diverse_substr_monoxygenases"/>
</dbReference>
<dbReference type="InterPro" id="IPR016215">
    <property type="entry name" value="NTA_MOA"/>
</dbReference>
<accession>A0A8T9CN45</accession>